<keyword evidence="3" id="KW-0472">Membrane</keyword>
<keyword evidence="1" id="KW-0175">Coiled coil</keyword>
<sequence length="443" mass="49144">MSDEKNQGEKHSDEQNEVAAEATGVNSPGPADGSASATPAPQPKPASPDPTVIAAAAVPADKSTQRSGSAPIAWLALLLVLFMAVGVFYLFTDMQRREAVLLQRVQGLESVSGQDVTTFDQMRDNLQRKIELEMEGVQASQARAEEDLRRALAAQQQTLETQQRQVSRLESTANEAAGSVKRLVEEQLSNLQRSLREQQQLISDLTVEDRESWQIAEVQYLLRLANQRLIMTGDTESAEALLRSADNILRGLDDADLVKLRSAVAADIAALQAVPKLDIQGLYLRLDALIRQTDALVLFELPNQRVEIEPVTAEDWQTRLSQGYEMAIEKLSEYIVVSRRDVPVEALMDPQYEGLVRQNMRMLLEQAQVAMLSGNELLFRQSLERAEGWVTQFFKADEQAAVAMAEDLRLIRDERVSVELPDLNNSLTALDSAVRARLARNGN</sequence>
<evidence type="ECO:0000256" key="2">
    <source>
        <dbReference type="SAM" id="MobiDB-lite"/>
    </source>
</evidence>
<name>A4A9F9_9GAMM</name>
<evidence type="ECO:0000313" key="5">
    <source>
        <dbReference type="Proteomes" id="UP000019205"/>
    </source>
</evidence>
<dbReference type="InterPro" id="IPR007470">
    <property type="entry name" value="HemX"/>
</dbReference>
<dbReference type="EC" id="2.1.1.107" evidence="4"/>
<dbReference type="PANTHER" id="PTHR38043">
    <property type="entry name" value="PROTEIN HEMX"/>
    <property type="match status" value="1"/>
</dbReference>
<evidence type="ECO:0000313" key="4">
    <source>
        <dbReference type="EMBL" id="EAQ97126.1"/>
    </source>
</evidence>
<feature type="compositionally biased region" description="Basic and acidic residues" evidence="2">
    <location>
        <begin position="1"/>
        <end position="14"/>
    </location>
</feature>
<dbReference type="EMBL" id="AAOA02000004">
    <property type="protein sequence ID" value="EAQ97126.1"/>
    <property type="molecule type" value="Genomic_DNA"/>
</dbReference>
<evidence type="ECO:0000256" key="3">
    <source>
        <dbReference type="SAM" id="Phobius"/>
    </source>
</evidence>
<dbReference type="GO" id="GO:0004851">
    <property type="term" value="F:uroporphyrin-III C-methyltransferase activity"/>
    <property type="evidence" value="ECO:0007669"/>
    <property type="project" value="UniProtKB-EC"/>
</dbReference>
<dbReference type="AlphaFoldDB" id="A4A9F9"/>
<dbReference type="STRING" id="314285.KT71_07099"/>
<reference evidence="4 5" key="1">
    <citation type="journal article" date="2007" name="Proc. Natl. Acad. Sci. U.S.A.">
        <title>Characterization of a marine gammaproteobacterium capable of aerobic anoxygenic photosynthesis.</title>
        <authorList>
            <person name="Fuchs B.M."/>
            <person name="Spring S."/>
            <person name="Teeling H."/>
            <person name="Quast C."/>
            <person name="Wulf J."/>
            <person name="Schattenhofer M."/>
            <person name="Yan S."/>
            <person name="Ferriera S."/>
            <person name="Johnson J."/>
            <person name="Glockner F.O."/>
            <person name="Amann R."/>
        </authorList>
    </citation>
    <scope>NUCLEOTIDE SEQUENCE [LARGE SCALE GENOMIC DNA]</scope>
    <source>
        <strain evidence="4">KT71</strain>
    </source>
</reference>
<feature type="transmembrane region" description="Helical" evidence="3">
    <location>
        <begin position="72"/>
        <end position="91"/>
    </location>
</feature>
<comment type="caution">
    <text evidence="4">The sequence shown here is derived from an EMBL/GenBank/DDBJ whole genome shotgun (WGS) entry which is preliminary data.</text>
</comment>
<feature type="region of interest" description="Disordered" evidence="2">
    <location>
        <begin position="1"/>
        <end position="50"/>
    </location>
</feature>
<dbReference type="Pfam" id="PF04375">
    <property type="entry name" value="HemX"/>
    <property type="match status" value="1"/>
</dbReference>
<keyword evidence="5" id="KW-1185">Reference proteome</keyword>
<keyword evidence="3" id="KW-0812">Transmembrane</keyword>
<dbReference type="RefSeq" id="WP_008293844.1">
    <property type="nucleotide sequence ID" value="NZ_CM002299.1"/>
</dbReference>
<keyword evidence="4" id="KW-0489">Methyltransferase</keyword>
<organism evidence="4 5">
    <name type="scientific">Congregibacter litoralis KT71</name>
    <dbReference type="NCBI Taxonomy" id="314285"/>
    <lineage>
        <taxon>Bacteria</taxon>
        <taxon>Pseudomonadati</taxon>
        <taxon>Pseudomonadota</taxon>
        <taxon>Gammaproteobacteria</taxon>
        <taxon>Cellvibrionales</taxon>
        <taxon>Halieaceae</taxon>
        <taxon>Congregibacter</taxon>
    </lineage>
</organism>
<dbReference type="HOGENOM" id="CLU_036381_4_1_6"/>
<proteinExistence type="predicted"/>
<dbReference type="GO" id="GO:0032259">
    <property type="term" value="P:methylation"/>
    <property type="evidence" value="ECO:0007669"/>
    <property type="project" value="UniProtKB-KW"/>
</dbReference>
<reference evidence="4 5" key="2">
    <citation type="journal article" date="2009" name="PLoS ONE">
        <title>The photosynthetic apparatus and its regulation in the aerobic gammaproteobacterium Congregibacter litoralis gen. nov., sp. nov.</title>
        <authorList>
            <person name="Spring S."/>
            <person name="Lunsdorf H."/>
            <person name="Fuchs B.M."/>
            <person name="Tindall B.J."/>
        </authorList>
    </citation>
    <scope>NUCLEOTIDE SEQUENCE [LARGE SCALE GENOMIC DNA]</scope>
    <source>
        <strain evidence="4">KT71</strain>
    </source>
</reference>
<dbReference type="eggNOG" id="COG2959">
    <property type="taxonomic scope" value="Bacteria"/>
</dbReference>
<accession>A4A9F9</accession>
<gene>
    <name evidence="4" type="ORF">KT71_07099</name>
</gene>
<dbReference type="PANTHER" id="PTHR38043:SF1">
    <property type="entry name" value="PROTEIN HEMX"/>
    <property type="match status" value="1"/>
</dbReference>
<dbReference type="Proteomes" id="UP000019205">
    <property type="component" value="Chromosome"/>
</dbReference>
<keyword evidence="4" id="KW-0808">Transferase</keyword>
<protein>
    <submittedName>
        <fullName evidence="4">Putative enzyme of heme biosynthesis</fullName>
        <ecNumber evidence="4">2.1.1.107</ecNumber>
    </submittedName>
</protein>
<feature type="coiled-coil region" evidence="1">
    <location>
        <begin position="145"/>
        <end position="208"/>
    </location>
</feature>
<keyword evidence="3" id="KW-1133">Transmembrane helix</keyword>
<evidence type="ECO:0000256" key="1">
    <source>
        <dbReference type="SAM" id="Coils"/>
    </source>
</evidence>